<dbReference type="InterPro" id="IPR008316">
    <property type="entry name" value="UCP029876"/>
</dbReference>
<dbReference type="Proteomes" id="UP000239471">
    <property type="component" value="Unassembled WGS sequence"/>
</dbReference>
<feature type="transmembrane region" description="Helical" evidence="1">
    <location>
        <begin position="275"/>
        <end position="300"/>
    </location>
</feature>
<comment type="caution">
    <text evidence="2">The sequence shown here is derived from an EMBL/GenBank/DDBJ whole genome shotgun (WGS) entry which is preliminary data.</text>
</comment>
<evidence type="ECO:0000313" key="2">
    <source>
        <dbReference type="EMBL" id="PRR83809.1"/>
    </source>
</evidence>
<protein>
    <submittedName>
        <fullName evidence="2">Uncharacterized protein</fullName>
    </submittedName>
</protein>
<keyword evidence="1" id="KW-0472">Membrane</keyword>
<dbReference type="Pfam" id="PF06304">
    <property type="entry name" value="DUF1048"/>
    <property type="match status" value="1"/>
</dbReference>
<organism evidence="2 3">
    <name type="scientific">Clostridium vincentii</name>
    <dbReference type="NCBI Taxonomy" id="52704"/>
    <lineage>
        <taxon>Bacteria</taxon>
        <taxon>Bacillati</taxon>
        <taxon>Bacillota</taxon>
        <taxon>Clostridia</taxon>
        <taxon>Eubacteriales</taxon>
        <taxon>Clostridiaceae</taxon>
        <taxon>Clostridium</taxon>
    </lineage>
</organism>
<gene>
    <name evidence="2" type="ORF">CLVI_07560</name>
</gene>
<evidence type="ECO:0000313" key="3">
    <source>
        <dbReference type="Proteomes" id="UP000239471"/>
    </source>
</evidence>
<feature type="transmembrane region" description="Helical" evidence="1">
    <location>
        <begin position="92"/>
        <end position="110"/>
    </location>
</feature>
<dbReference type="RefSeq" id="WP_170065584.1">
    <property type="nucleotide sequence ID" value="NZ_PVXQ01000005.1"/>
</dbReference>
<dbReference type="SUPFAM" id="SSF158560">
    <property type="entry name" value="BH3980-like"/>
    <property type="match status" value="1"/>
</dbReference>
<dbReference type="EMBL" id="PVXQ01000005">
    <property type="protein sequence ID" value="PRR83809.1"/>
    <property type="molecule type" value="Genomic_DNA"/>
</dbReference>
<keyword evidence="1" id="KW-0812">Transmembrane</keyword>
<feature type="transmembrane region" description="Helical" evidence="1">
    <location>
        <begin position="130"/>
        <end position="151"/>
    </location>
</feature>
<accession>A0A2T0BIU3</accession>
<sequence length="352" mass="41241">MNNNEYEDYKDYINKLEGEYQGTFEKIEVYINYSSKLNFLEKNNCFLQILDTFLSGQEEGRAVKEITGVSLKKYCDAMIYGESIYMYKASRIFSILLGTLFYVVYMHFFIRVCDVISLKDSSLIFQPMKFGIGDIALILGCTSIPILLSHITRNYFENPKRYKKVKRYNEFGVWIFTIMIYVSLNQFLEEYGIVIAFPNIVLILLYLTIIRLVVWLLTKTFVEGNSEDKKAKKRNEYLQILNKEYDVHVKKHQRSSKLSLNWNEFLRKKTKSNSVFIKIFFAYSIILLVLTFLLGGLMFVKTNGNIDVVGIIILVVISFFDVLMVAIVWEGIQRNKQLNKIEKSINSWEMGR</sequence>
<keyword evidence="3" id="KW-1185">Reference proteome</keyword>
<dbReference type="Gene3D" id="1.10.1900.10">
    <property type="entry name" value="c-terminal domain of poly(a) binding protein"/>
    <property type="match status" value="1"/>
</dbReference>
<dbReference type="AlphaFoldDB" id="A0A2T0BIU3"/>
<feature type="transmembrane region" description="Helical" evidence="1">
    <location>
        <begin position="306"/>
        <end position="329"/>
    </location>
</feature>
<reference evidence="2 3" key="1">
    <citation type="submission" date="2018-03" db="EMBL/GenBank/DDBJ databases">
        <title>Genome sequence of Clostridium vincentii DSM 10228.</title>
        <authorList>
            <person name="Poehlein A."/>
            <person name="Daniel R."/>
        </authorList>
    </citation>
    <scope>NUCLEOTIDE SEQUENCE [LARGE SCALE GENOMIC DNA]</scope>
    <source>
        <strain evidence="2 3">DSM 10228</strain>
    </source>
</reference>
<name>A0A2T0BIU3_9CLOT</name>
<proteinExistence type="predicted"/>
<keyword evidence="1" id="KW-1133">Transmembrane helix</keyword>
<feature type="transmembrane region" description="Helical" evidence="1">
    <location>
        <begin position="171"/>
        <end position="188"/>
    </location>
</feature>
<feature type="transmembrane region" description="Helical" evidence="1">
    <location>
        <begin position="194"/>
        <end position="217"/>
    </location>
</feature>
<evidence type="ECO:0000256" key="1">
    <source>
        <dbReference type="SAM" id="Phobius"/>
    </source>
</evidence>